<dbReference type="SUPFAM" id="SSF55874">
    <property type="entry name" value="ATPase domain of HSP90 chaperone/DNA topoisomerase II/histidine kinase"/>
    <property type="match status" value="1"/>
</dbReference>
<comment type="caution">
    <text evidence="11">The sequence shown here is derived from an EMBL/GenBank/DDBJ whole genome shotgun (WGS) entry which is preliminary data.</text>
</comment>
<feature type="coiled-coil region" evidence="9">
    <location>
        <begin position="30"/>
        <end position="64"/>
    </location>
</feature>
<keyword evidence="7" id="KW-0067">ATP-binding</keyword>
<dbReference type="InterPro" id="IPR036890">
    <property type="entry name" value="HATPase_C_sf"/>
</dbReference>
<keyword evidence="3" id="KW-0597">Phosphoprotein</keyword>
<evidence type="ECO:0000256" key="7">
    <source>
        <dbReference type="ARBA" id="ARBA00022840"/>
    </source>
</evidence>
<feature type="domain" description="Histidine kinase" evidence="10">
    <location>
        <begin position="186"/>
        <end position="379"/>
    </location>
</feature>
<dbReference type="PROSITE" id="PS50109">
    <property type="entry name" value="HIS_KIN"/>
    <property type="match status" value="1"/>
</dbReference>
<dbReference type="InterPro" id="IPR008595">
    <property type="entry name" value="DegS"/>
</dbReference>
<reference evidence="11 12" key="1">
    <citation type="submission" date="2020-08" db="EMBL/GenBank/DDBJ databases">
        <title>A Genomic Blueprint of the Chicken Gut Microbiome.</title>
        <authorList>
            <person name="Gilroy R."/>
            <person name="Ravi A."/>
            <person name="Getino M."/>
            <person name="Pursley I."/>
            <person name="Horton D.L."/>
            <person name="Alikhan N.-F."/>
            <person name="Baker D."/>
            <person name="Gharbi K."/>
            <person name="Hall N."/>
            <person name="Watson M."/>
            <person name="Adriaenssens E.M."/>
            <person name="Foster-Nyarko E."/>
            <person name="Jarju S."/>
            <person name="Secka A."/>
            <person name="Antonio M."/>
            <person name="Oren A."/>
            <person name="Chaudhuri R."/>
            <person name="La Ragione R.M."/>
            <person name="Hildebrand F."/>
            <person name="Pallen M.J."/>
        </authorList>
    </citation>
    <scope>NUCLEOTIDE SEQUENCE [LARGE SCALE GENOMIC DNA]</scope>
    <source>
        <strain evidence="11 12">Sa3CVN1</strain>
    </source>
</reference>
<proteinExistence type="predicted"/>
<dbReference type="Pfam" id="PF05384">
    <property type="entry name" value="DegS"/>
    <property type="match status" value="1"/>
</dbReference>
<evidence type="ECO:0000313" key="12">
    <source>
        <dbReference type="Proteomes" id="UP000627781"/>
    </source>
</evidence>
<dbReference type="Gene3D" id="3.30.565.10">
    <property type="entry name" value="Histidine kinase-like ATPase, C-terminal domain"/>
    <property type="match status" value="1"/>
</dbReference>
<keyword evidence="12" id="KW-1185">Reference proteome</keyword>
<dbReference type="InterPro" id="IPR003594">
    <property type="entry name" value="HATPase_dom"/>
</dbReference>
<evidence type="ECO:0000256" key="4">
    <source>
        <dbReference type="ARBA" id="ARBA00022679"/>
    </source>
</evidence>
<comment type="catalytic activity">
    <reaction evidence="1">
        <text>ATP + protein L-histidine = ADP + protein N-phospho-L-histidine.</text>
        <dbReference type="EC" id="2.7.13.3"/>
    </reaction>
</comment>
<gene>
    <name evidence="11" type="ORF">H9661_18380</name>
</gene>
<evidence type="ECO:0000256" key="2">
    <source>
        <dbReference type="ARBA" id="ARBA00012438"/>
    </source>
</evidence>
<dbReference type="GO" id="GO:0016301">
    <property type="term" value="F:kinase activity"/>
    <property type="evidence" value="ECO:0007669"/>
    <property type="project" value="UniProtKB-KW"/>
</dbReference>
<dbReference type="Proteomes" id="UP000627781">
    <property type="component" value="Unassembled WGS sequence"/>
</dbReference>
<dbReference type="RefSeq" id="WP_185966706.1">
    <property type="nucleotide sequence ID" value="NZ_JACSRA010000044.1"/>
</dbReference>
<dbReference type="Pfam" id="PF07730">
    <property type="entry name" value="HisKA_3"/>
    <property type="match status" value="1"/>
</dbReference>
<keyword evidence="6 11" id="KW-0418">Kinase</keyword>
<evidence type="ECO:0000256" key="1">
    <source>
        <dbReference type="ARBA" id="ARBA00000085"/>
    </source>
</evidence>
<evidence type="ECO:0000256" key="8">
    <source>
        <dbReference type="ARBA" id="ARBA00023012"/>
    </source>
</evidence>
<dbReference type="Gene3D" id="1.20.5.1930">
    <property type="match status" value="1"/>
</dbReference>
<feature type="coiled-coil region" evidence="9">
    <location>
        <begin position="202"/>
        <end position="233"/>
    </location>
</feature>
<evidence type="ECO:0000259" key="10">
    <source>
        <dbReference type="PROSITE" id="PS50109"/>
    </source>
</evidence>
<accession>A0ABR8PYS8</accession>
<evidence type="ECO:0000256" key="3">
    <source>
        <dbReference type="ARBA" id="ARBA00022553"/>
    </source>
</evidence>
<dbReference type="InterPro" id="IPR011712">
    <property type="entry name" value="Sig_transdc_His_kin_sub3_dim/P"/>
</dbReference>
<dbReference type="InterPro" id="IPR005467">
    <property type="entry name" value="His_kinase_dom"/>
</dbReference>
<evidence type="ECO:0000256" key="5">
    <source>
        <dbReference type="ARBA" id="ARBA00022741"/>
    </source>
</evidence>
<dbReference type="CDD" id="cd16917">
    <property type="entry name" value="HATPase_UhpB-NarQ-NarX-like"/>
    <property type="match status" value="1"/>
</dbReference>
<dbReference type="SMART" id="SM00387">
    <property type="entry name" value="HATPase_c"/>
    <property type="match status" value="1"/>
</dbReference>
<evidence type="ECO:0000313" key="11">
    <source>
        <dbReference type="EMBL" id="MBD7913325.1"/>
    </source>
</evidence>
<keyword evidence="8" id="KW-0902">Two-component regulatory system</keyword>
<protein>
    <recommendedName>
        <fullName evidence="2">histidine kinase</fullName>
        <ecNumber evidence="2">2.7.13.3</ecNumber>
    </recommendedName>
</protein>
<dbReference type="EMBL" id="JACSRA010000044">
    <property type="protein sequence ID" value="MBD7913325.1"/>
    <property type="molecule type" value="Genomic_DNA"/>
</dbReference>
<dbReference type="EC" id="2.7.13.3" evidence="2"/>
<dbReference type="PANTHER" id="PTHR24421">
    <property type="entry name" value="NITRATE/NITRITE SENSOR PROTEIN NARX-RELATED"/>
    <property type="match status" value="1"/>
</dbReference>
<dbReference type="Pfam" id="PF02518">
    <property type="entry name" value="HATPase_c"/>
    <property type="match status" value="1"/>
</dbReference>
<dbReference type="InterPro" id="IPR050482">
    <property type="entry name" value="Sensor_HK_TwoCompSys"/>
</dbReference>
<evidence type="ECO:0000256" key="6">
    <source>
        <dbReference type="ARBA" id="ARBA00022777"/>
    </source>
</evidence>
<evidence type="ECO:0000256" key="9">
    <source>
        <dbReference type="SAM" id="Coils"/>
    </source>
</evidence>
<name>A0ABR8PYS8_9CLOT</name>
<keyword evidence="9" id="KW-0175">Coiled coil</keyword>
<organism evidence="11 12">
    <name type="scientific">Clostridium cibarium</name>
    <dbReference type="NCBI Taxonomy" id="2762247"/>
    <lineage>
        <taxon>Bacteria</taxon>
        <taxon>Bacillati</taxon>
        <taxon>Bacillota</taxon>
        <taxon>Clostridia</taxon>
        <taxon>Eubacteriales</taxon>
        <taxon>Clostridiaceae</taxon>
        <taxon>Clostridium</taxon>
    </lineage>
</organism>
<keyword evidence="5" id="KW-0547">Nucleotide-binding</keyword>
<dbReference type="PANTHER" id="PTHR24421:SF10">
    <property type="entry name" value="NITRATE_NITRITE SENSOR PROTEIN NARQ"/>
    <property type="match status" value="1"/>
</dbReference>
<sequence>MSEEINSINNILSVVIDDIHNGKEKIFNIAESLKSEYEKQIIELGDVEDQISILIKEVDRLEKIDKSMREKLAKASMNFQIKEDDVRIIYEEALNIRVEYITMQKEEKRLQGRRESLQRSIKNHFNNIKEADSVIEQVNVALSYLKGDVYKNIESVEENSKIAYAIRFVEAQEKERNRIARDIHDGPAQYLASTMMRIDFCKMLLNKNLEEGLNELEDLKSNVRKTLKEVRGIIFDLKPPFLNGITLEAAIEDLKEAFLEEASTNLAVEIRSNGHPVDYVVEVAVYRIIQEILNNIKKHSKAENSEVRLEVGQENIYLNIKDNGRGFDVDEYLKSARKNTKNYGITGIYDRVDELGGTIEIKSLLDKGTEYKIKLPTIRGKENSDKISYNR</sequence>
<keyword evidence="4" id="KW-0808">Transferase</keyword>